<dbReference type="InterPro" id="IPR035897">
    <property type="entry name" value="Toll_tir_struct_dom_sf"/>
</dbReference>
<dbReference type="InterPro" id="IPR015032">
    <property type="entry name" value="ThsB__TIR-like_domain"/>
</dbReference>
<dbReference type="EMBL" id="CP063120">
    <property type="protein sequence ID" value="QOR17391.1"/>
    <property type="molecule type" value="Genomic_DNA"/>
</dbReference>
<accession>A0A7M1NXF7</accession>
<sequence length="181" mass="20632">MAYFTKQEVREYAKLAAMHKQETPHHTSGVILTLQLNDYSSILENIVRIQNNQQNFDVFLSHSIRDAEFVLGVANILEKMEQKVYIDWVVDKQLSRDSVTKETAETLRNRMKQSSKLLYLATDNASSSKWMPWELGYFDGLKSGNVAILPLVDSAYSSFQGQEYLGIYPALGKDDLRGFLG</sequence>
<proteinExistence type="predicted"/>
<reference evidence="2 3" key="1">
    <citation type="submission" date="2020-10" db="EMBL/GenBank/DDBJ databases">
        <title>Genomic diversity and antimicrobial resistance of Haemophilus colonising the airways of young children with cystic fibrosis.</title>
        <authorList>
            <person name="Watts S.C."/>
            <person name="Judd L.M."/>
            <person name="Carzino R."/>
            <person name="Ranganathan S."/>
            <person name="Holt K.E."/>
        </authorList>
    </citation>
    <scope>NUCLEOTIDE SEQUENCE [LARGE SCALE GENOMIC DNA]</scope>
    <source>
        <strain evidence="2 3">M1C137_2</strain>
    </source>
</reference>
<organism evidence="2 3">
    <name type="scientific">Haemophilus parainfluenzae</name>
    <dbReference type="NCBI Taxonomy" id="729"/>
    <lineage>
        <taxon>Bacteria</taxon>
        <taxon>Pseudomonadati</taxon>
        <taxon>Pseudomonadota</taxon>
        <taxon>Gammaproteobacteria</taxon>
        <taxon>Pasteurellales</taxon>
        <taxon>Pasteurellaceae</taxon>
        <taxon>Haemophilus</taxon>
    </lineage>
</organism>
<gene>
    <name evidence="2" type="ORF">INP94_00415</name>
</gene>
<protein>
    <submittedName>
        <fullName evidence="2">Toll/interleukin-1 receptor domain-containing protein</fullName>
    </submittedName>
</protein>
<dbReference type="AlphaFoldDB" id="A0A7M1NXF7"/>
<dbReference type="GO" id="GO:0007165">
    <property type="term" value="P:signal transduction"/>
    <property type="evidence" value="ECO:0007669"/>
    <property type="project" value="InterPro"/>
</dbReference>
<keyword evidence="2" id="KW-0675">Receptor</keyword>
<evidence type="ECO:0000313" key="3">
    <source>
        <dbReference type="Proteomes" id="UP000595009"/>
    </source>
</evidence>
<dbReference type="Gene3D" id="3.40.50.10140">
    <property type="entry name" value="Toll/interleukin-1 receptor homology (TIR) domain"/>
    <property type="match status" value="1"/>
</dbReference>
<dbReference type="Proteomes" id="UP000595009">
    <property type="component" value="Chromosome"/>
</dbReference>
<dbReference type="RefSeq" id="WP_197543678.1">
    <property type="nucleotide sequence ID" value="NZ_CP063120.1"/>
</dbReference>
<dbReference type="SUPFAM" id="SSF52200">
    <property type="entry name" value="Toll/Interleukin receptor TIR domain"/>
    <property type="match status" value="1"/>
</dbReference>
<evidence type="ECO:0000313" key="2">
    <source>
        <dbReference type="EMBL" id="QOR17391.1"/>
    </source>
</evidence>
<name>A0A7M1NXF7_HAEPA</name>
<evidence type="ECO:0000259" key="1">
    <source>
        <dbReference type="Pfam" id="PF08937"/>
    </source>
</evidence>
<feature type="domain" description="Thoeris protein ThsB TIR-like" evidence="1">
    <location>
        <begin position="59"/>
        <end position="138"/>
    </location>
</feature>
<dbReference type="Pfam" id="PF08937">
    <property type="entry name" value="ThsB_TIR"/>
    <property type="match status" value="1"/>
</dbReference>